<keyword evidence="3" id="KW-1185">Reference proteome</keyword>
<reference evidence="3" key="1">
    <citation type="submission" date="2016-10" db="EMBL/GenBank/DDBJ databases">
        <authorList>
            <person name="Varghese N."/>
            <person name="Submissions S."/>
        </authorList>
    </citation>
    <scope>NUCLEOTIDE SEQUENCE [LARGE SCALE GENOMIC DNA]</scope>
    <source>
        <strain evidence="3">CGMCC 4.3568</strain>
    </source>
</reference>
<evidence type="ECO:0000313" key="3">
    <source>
        <dbReference type="Proteomes" id="UP000243799"/>
    </source>
</evidence>
<evidence type="ECO:0008006" key="4">
    <source>
        <dbReference type="Google" id="ProtNLM"/>
    </source>
</evidence>
<proteinExistence type="predicted"/>
<dbReference type="AlphaFoldDB" id="A0A1I0VWW7"/>
<sequence length="131" mass="14314">MAGGGKRMVSMRAPVAKGTGAPMPAEGGGYKFDPEQLDEVIRKWKALRDDLKNDATDAELMASVQAPGREFASGDFEKTANPSGQAFLEQNLRMQQYVQDYIEALENAKKGTENTEDDMREQINKAGADQA</sequence>
<name>A0A1I0VWW7_9PSEU</name>
<dbReference type="Proteomes" id="UP000243799">
    <property type="component" value="Unassembled WGS sequence"/>
</dbReference>
<gene>
    <name evidence="2" type="ORF">SAMN05216266_101532</name>
</gene>
<dbReference type="STRING" id="490629.SAMN05216266_101532"/>
<evidence type="ECO:0000256" key="1">
    <source>
        <dbReference type="SAM" id="MobiDB-lite"/>
    </source>
</evidence>
<protein>
    <recommendedName>
        <fullName evidence="4">PE family protein</fullName>
    </recommendedName>
</protein>
<accession>A0A1I0VWW7</accession>
<evidence type="ECO:0000313" key="2">
    <source>
        <dbReference type="EMBL" id="SFA80393.1"/>
    </source>
</evidence>
<organism evidence="2 3">
    <name type="scientific">Amycolatopsis marina</name>
    <dbReference type="NCBI Taxonomy" id="490629"/>
    <lineage>
        <taxon>Bacteria</taxon>
        <taxon>Bacillati</taxon>
        <taxon>Actinomycetota</taxon>
        <taxon>Actinomycetes</taxon>
        <taxon>Pseudonocardiales</taxon>
        <taxon>Pseudonocardiaceae</taxon>
        <taxon>Amycolatopsis</taxon>
    </lineage>
</organism>
<dbReference type="EMBL" id="FOKG01000001">
    <property type="protein sequence ID" value="SFA80393.1"/>
    <property type="molecule type" value="Genomic_DNA"/>
</dbReference>
<feature type="region of interest" description="Disordered" evidence="1">
    <location>
        <begin position="1"/>
        <end position="32"/>
    </location>
</feature>
<feature type="region of interest" description="Disordered" evidence="1">
    <location>
        <begin position="108"/>
        <end position="131"/>
    </location>
</feature>